<reference evidence="1 2" key="1">
    <citation type="journal article" date="2015" name="Genome Biol.">
        <title>Comparative genomics of Steinernema reveals deeply conserved gene regulatory networks.</title>
        <authorList>
            <person name="Dillman A.R."/>
            <person name="Macchietto M."/>
            <person name="Porter C.F."/>
            <person name="Rogers A."/>
            <person name="Williams B."/>
            <person name="Antoshechkin I."/>
            <person name="Lee M.M."/>
            <person name="Goodwin Z."/>
            <person name="Lu X."/>
            <person name="Lewis E.E."/>
            <person name="Goodrich-Blair H."/>
            <person name="Stock S.P."/>
            <person name="Adams B.J."/>
            <person name="Sternberg P.W."/>
            <person name="Mortazavi A."/>
        </authorList>
    </citation>
    <scope>NUCLEOTIDE SEQUENCE [LARGE SCALE GENOMIC DNA]</scope>
    <source>
        <strain evidence="1 2">ALL</strain>
    </source>
</reference>
<dbReference type="Proteomes" id="UP000298663">
    <property type="component" value="Unassembled WGS sequence"/>
</dbReference>
<evidence type="ECO:0000313" key="1">
    <source>
        <dbReference type="EMBL" id="TKR73223.1"/>
    </source>
</evidence>
<dbReference type="EMBL" id="AZBU02000006">
    <property type="protein sequence ID" value="TKR73223.1"/>
    <property type="molecule type" value="Genomic_DNA"/>
</dbReference>
<organism evidence="1 2">
    <name type="scientific">Steinernema carpocapsae</name>
    <name type="common">Entomopathogenic nematode</name>
    <dbReference type="NCBI Taxonomy" id="34508"/>
    <lineage>
        <taxon>Eukaryota</taxon>
        <taxon>Metazoa</taxon>
        <taxon>Ecdysozoa</taxon>
        <taxon>Nematoda</taxon>
        <taxon>Chromadorea</taxon>
        <taxon>Rhabditida</taxon>
        <taxon>Tylenchina</taxon>
        <taxon>Panagrolaimomorpha</taxon>
        <taxon>Strongyloidoidea</taxon>
        <taxon>Steinernematidae</taxon>
        <taxon>Steinernema</taxon>
    </lineage>
</organism>
<comment type="caution">
    <text evidence="1">The sequence shown here is derived from an EMBL/GenBank/DDBJ whole genome shotgun (WGS) entry which is preliminary data.</text>
</comment>
<gene>
    <name evidence="1" type="ORF">L596_020558</name>
</gene>
<dbReference type="AlphaFoldDB" id="A0A4U5MUN5"/>
<sequence length="84" mass="9467">MAVCPCCRTFETLCNNRRQMGRIVRINAGFLLLTVLAVSPEDFANVLRLFLKNAEGISLSVVLEFHGRDSPNAVFFIPDRPEKQ</sequence>
<reference evidence="1 2" key="2">
    <citation type="journal article" date="2019" name="G3 (Bethesda)">
        <title>Hybrid Assembly of the Genome of the Entomopathogenic Nematode Steinernema carpocapsae Identifies the X-Chromosome.</title>
        <authorList>
            <person name="Serra L."/>
            <person name="Macchietto M."/>
            <person name="Macias-Munoz A."/>
            <person name="McGill C.J."/>
            <person name="Rodriguez I.M."/>
            <person name="Rodriguez B."/>
            <person name="Murad R."/>
            <person name="Mortazavi A."/>
        </authorList>
    </citation>
    <scope>NUCLEOTIDE SEQUENCE [LARGE SCALE GENOMIC DNA]</scope>
    <source>
        <strain evidence="1 2">ALL</strain>
    </source>
</reference>
<accession>A0A4U5MUN5</accession>
<protein>
    <submittedName>
        <fullName evidence="1">Uncharacterized protein</fullName>
    </submittedName>
</protein>
<evidence type="ECO:0000313" key="2">
    <source>
        <dbReference type="Proteomes" id="UP000298663"/>
    </source>
</evidence>
<keyword evidence="2" id="KW-1185">Reference proteome</keyword>
<proteinExistence type="predicted"/>
<name>A0A4U5MUN5_STECR</name>